<accession>A0A411YE21</accession>
<dbReference type="KEGG" id="erz:ER308_07880"/>
<dbReference type="OrthoDB" id="5119254at2"/>
<name>A0A411YE21_9ACTN</name>
<reference evidence="1 2" key="1">
    <citation type="submission" date="2019-01" db="EMBL/GenBank/DDBJ databases">
        <title>Egibacter rhizosphaerae EGI 80759T.</title>
        <authorList>
            <person name="Chen D.-D."/>
            <person name="Tian Y."/>
            <person name="Jiao J.-Y."/>
            <person name="Zhang X.-T."/>
            <person name="Zhang Y.-G."/>
            <person name="Zhang Y."/>
            <person name="Xiao M."/>
            <person name="Shu W.-S."/>
            <person name="Li W.-J."/>
        </authorList>
    </citation>
    <scope>NUCLEOTIDE SEQUENCE [LARGE SCALE GENOMIC DNA]</scope>
    <source>
        <strain evidence="1 2">EGI 80759</strain>
    </source>
</reference>
<gene>
    <name evidence="1" type="ORF">ER308_07880</name>
</gene>
<protein>
    <submittedName>
        <fullName evidence="1">DUF4242 domain-containing protein</fullName>
    </submittedName>
</protein>
<dbReference type="InterPro" id="IPR025336">
    <property type="entry name" value="SCO4226-like"/>
</dbReference>
<organism evidence="1 2">
    <name type="scientific">Egibacter rhizosphaerae</name>
    <dbReference type="NCBI Taxonomy" id="1670831"/>
    <lineage>
        <taxon>Bacteria</taxon>
        <taxon>Bacillati</taxon>
        <taxon>Actinomycetota</taxon>
        <taxon>Nitriliruptoria</taxon>
        <taxon>Egibacterales</taxon>
        <taxon>Egibacteraceae</taxon>
        <taxon>Egibacter</taxon>
    </lineage>
</organism>
<dbReference type="Pfam" id="PF14026">
    <property type="entry name" value="SCO4226-like"/>
    <property type="match status" value="1"/>
</dbReference>
<evidence type="ECO:0000313" key="2">
    <source>
        <dbReference type="Proteomes" id="UP000291469"/>
    </source>
</evidence>
<evidence type="ECO:0000313" key="1">
    <source>
        <dbReference type="EMBL" id="QBI19479.1"/>
    </source>
</evidence>
<proteinExistence type="predicted"/>
<dbReference type="EMBL" id="CP036402">
    <property type="protein sequence ID" value="QBI19479.1"/>
    <property type="molecule type" value="Genomic_DNA"/>
</dbReference>
<keyword evidence="2" id="KW-1185">Reference proteome</keyword>
<dbReference type="Proteomes" id="UP000291469">
    <property type="component" value="Chromosome"/>
</dbReference>
<dbReference type="RefSeq" id="WP_131154476.1">
    <property type="nucleotide sequence ID" value="NZ_CP036402.1"/>
</dbReference>
<dbReference type="AlphaFoldDB" id="A0A411YE21"/>
<sequence>MPLHLIELSPAEPERAAIDGLLERVADVIAGDGGDVIEAQVTADAKRAFIVAEHAADDGPRRALEAGGVAFDTVDPVRLVGAELEDVKARRGSGRYLVEWDLPADLTMDAYLARKKANAPKYAEVPEATFLRTYVREDVDKCLCFYDGEDADAVRRAREAVEAPIDRFHELEER</sequence>